<feature type="domain" description="HTH araC/xylS-type" evidence="4">
    <location>
        <begin position="228"/>
        <end position="326"/>
    </location>
</feature>
<keyword evidence="6" id="KW-1185">Reference proteome</keyword>
<evidence type="ECO:0000313" key="6">
    <source>
        <dbReference type="Proteomes" id="UP000717995"/>
    </source>
</evidence>
<dbReference type="Pfam" id="PF12625">
    <property type="entry name" value="Arabinose_bd"/>
    <property type="match status" value="1"/>
</dbReference>
<evidence type="ECO:0000256" key="1">
    <source>
        <dbReference type="ARBA" id="ARBA00023015"/>
    </source>
</evidence>
<evidence type="ECO:0000256" key="3">
    <source>
        <dbReference type="ARBA" id="ARBA00023163"/>
    </source>
</evidence>
<keyword evidence="3" id="KW-0804">Transcription</keyword>
<accession>A0ABS2IHG7</accession>
<evidence type="ECO:0000313" key="5">
    <source>
        <dbReference type="EMBL" id="MBM7061370.1"/>
    </source>
</evidence>
<reference evidence="5 6" key="1">
    <citation type="submission" date="2021-02" db="EMBL/GenBank/DDBJ databases">
        <authorList>
            <person name="Lee D.-H."/>
        </authorList>
    </citation>
    <scope>NUCLEOTIDE SEQUENCE [LARGE SCALE GENOMIC DNA]</scope>
    <source>
        <strain evidence="5 6">UL073</strain>
    </source>
</reference>
<name>A0ABS2IHG7_9GAMM</name>
<dbReference type="PANTHER" id="PTHR47894">
    <property type="entry name" value="HTH-TYPE TRANSCRIPTIONAL REGULATOR GADX"/>
    <property type="match status" value="1"/>
</dbReference>
<evidence type="ECO:0000256" key="2">
    <source>
        <dbReference type="ARBA" id="ARBA00023125"/>
    </source>
</evidence>
<dbReference type="EMBL" id="JAFEUP010000003">
    <property type="protein sequence ID" value="MBM7061370.1"/>
    <property type="molecule type" value="Genomic_DNA"/>
</dbReference>
<dbReference type="Gene3D" id="1.10.10.60">
    <property type="entry name" value="Homeodomain-like"/>
    <property type="match status" value="1"/>
</dbReference>
<dbReference type="RefSeq" id="WP_205348928.1">
    <property type="nucleotide sequence ID" value="NZ_JAFEUP010000003.1"/>
</dbReference>
<comment type="caution">
    <text evidence="5">The sequence shown here is derived from an EMBL/GenBank/DDBJ whole genome shotgun (WGS) entry which is preliminary data.</text>
</comment>
<dbReference type="InterPro" id="IPR009057">
    <property type="entry name" value="Homeodomain-like_sf"/>
</dbReference>
<keyword evidence="1" id="KW-0805">Transcription regulation</keyword>
<dbReference type="InterPro" id="IPR032687">
    <property type="entry name" value="AraC-type_N"/>
</dbReference>
<organism evidence="5 6">
    <name type="scientific">Zestomonas insulae</name>
    <dbReference type="NCBI Taxonomy" id="2809017"/>
    <lineage>
        <taxon>Bacteria</taxon>
        <taxon>Pseudomonadati</taxon>
        <taxon>Pseudomonadota</taxon>
        <taxon>Gammaproteobacteria</taxon>
        <taxon>Pseudomonadales</taxon>
        <taxon>Pseudomonadaceae</taxon>
        <taxon>Zestomonas</taxon>
    </lineage>
</organism>
<dbReference type="Proteomes" id="UP000717995">
    <property type="component" value="Unassembled WGS sequence"/>
</dbReference>
<protein>
    <submittedName>
        <fullName evidence="5">AraC family transcriptional regulator</fullName>
    </submittedName>
</protein>
<dbReference type="Pfam" id="PF12833">
    <property type="entry name" value="HTH_18"/>
    <property type="match status" value="1"/>
</dbReference>
<proteinExistence type="predicted"/>
<dbReference type="PROSITE" id="PS01124">
    <property type="entry name" value="HTH_ARAC_FAMILY_2"/>
    <property type="match status" value="1"/>
</dbReference>
<dbReference type="InterPro" id="IPR018060">
    <property type="entry name" value="HTH_AraC"/>
</dbReference>
<gene>
    <name evidence="5" type="ORF">JQX08_11710</name>
</gene>
<dbReference type="SMART" id="SM00342">
    <property type="entry name" value="HTH_ARAC"/>
    <property type="match status" value="1"/>
</dbReference>
<sequence>MRDLTDDVALMRPVIDALRASGTDPDRVLARVGLAPGDLPAGRFPHTAQTQFWKAAAEECGEEHVGLHLAGHLPAFHGLLLEYLFLSSETFGDGLRHALRYVRLLSDTLNARLDVEGEAAVLSLGMLGSNRHFPEMLAGAVIRLFGALTEGAFRPFQVELMHAQGAPLERYQAVYGCPVQLGAERYALRFDAAVLSKPSRHAAPELLRIHESLARRQLAEVERLDLVRKVRELIAELLVDGGATLEQVAGRLNMPPRRLRERLAMAGVRFNDLITDYRCRLAKDLLLKTDERIEVIVERTGFSEPSTFYRAFKRWVGETPVEFRKRGKAEGATVPGAP</sequence>
<evidence type="ECO:0000259" key="4">
    <source>
        <dbReference type="PROSITE" id="PS01124"/>
    </source>
</evidence>
<keyword evidence="2" id="KW-0238">DNA-binding</keyword>
<dbReference type="SUPFAM" id="SSF46689">
    <property type="entry name" value="Homeodomain-like"/>
    <property type="match status" value="1"/>
</dbReference>
<dbReference type="PANTHER" id="PTHR47894:SF1">
    <property type="entry name" value="HTH-TYPE TRANSCRIPTIONAL REGULATOR VQSM"/>
    <property type="match status" value="1"/>
</dbReference>